<comment type="subcellular location">
    <subcellularLocation>
        <location evidence="7 8">Cytoplasm</location>
    </subcellularLocation>
</comment>
<evidence type="ECO:0000256" key="8">
    <source>
        <dbReference type="RuleBase" id="RU004135"/>
    </source>
</evidence>
<evidence type="ECO:0000259" key="9">
    <source>
        <dbReference type="Pfam" id="PF01225"/>
    </source>
</evidence>
<dbReference type="InterPro" id="IPR036565">
    <property type="entry name" value="Mur-like_cat_sf"/>
</dbReference>
<dbReference type="UniPathway" id="UPA00219"/>
<dbReference type="Gene3D" id="3.40.1190.10">
    <property type="entry name" value="Mur-like, catalytic domain"/>
    <property type="match status" value="1"/>
</dbReference>
<protein>
    <recommendedName>
        <fullName evidence="7">UDP-N-acetylmuramyl-tripeptide synthetase</fullName>
        <ecNumber evidence="7">6.3.2.-</ecNumber>
    </recommendedName>
    <alternativeName>
        <fullName evidence="7">UDP-MurNAc-tripeptide synthetase</fullName>
    </alternativeName>
</protein>
<gene>
    <name evidence="7" type="primary">murE</name>
    <name evidence="12" type="ordered locus">Mesil_2459</name>
</gene>
<dbReference type="Gene3D" id="3.40.1390.10">
    <property type="entry name" value="MurE/MurF, N-terminal domain"/>
    <property type="match status" value="1"/>
</dbReference>
<accession>D7BAT8</accession>
<dbReference type="GO" id="GO:0000287">
    <property type="term" value="F:magnesium ion binding"/>
    <property type="evidence" value="ECO:0007669"/>
    <property type="project" value="UniProtKB-UniRule"/>
</dbReference>
<dbReference type="NCBIfam" id="NF001126">
    <property type="entry name" value="PRK00139.1-4"/>
    <property type="match status" value="1"/>
</dbReference>
<evidence type="ECO:0000313" key="13">
    <source>
        <dbReference type="Proteomes" id="UP000001916"/>
    </source>
</evidence>
<feature type="domain" description="Mur ligase central" evidence="11">
    <location>
        <begin position="106"/>
        <end position="300"/>
    </location>
</feature>
<keyword evidence="6 7" id="KW-0961">Cell wall biogenesis/degradation</keyword>
<evidence type="ECO:0000256" key="5">
    <source>
        <dbReference type="ARBA" id="ARBA00023306"/>
    </source>
</evidence>
<dbReference type="GO" id="GO:0016881">
    <property type="term" value="F:acid-amino acid ligase activity"/>
    <property type="evidence" value="ECO:0007669"/>
    <property type="project" value="UniProtKB-UniRule"/>
</dbReference>
<comment type="pathway">
    <text evidence="7 8">Cell wall biogenesis; peptidoglycan biosynthesis.</text>
</comment>
<dbReference type="InterPro" id="IPR005761">
    <property type="entry name" value="UDP-N-AcMur-Glu-dNH2Pim_ligase"/>
</dbReference>
<dbReference type="SUPFAM" id="SSF63418">
    <property type="entry name" value="MurE/MurF N-terminal domain"/>
    <property type="match status" value="1"/>
</dbReference>
<evidence type="ECO:0000259" key="11">
    <source>
        <dbReference type="Pfam" id="PF08245"/>
    </source>
</evidence>
<feature type="binding site" evidence="7">
    <location>
        <begin position="152"/>
        <end position="153"/>
    </location>
    <ligand>
        <name>UDP-N-acetyl-alpha-D-muramoyl-L-alanyl-D-glutamate</name>
        <dbReference type="ChEBI" id="CHEBI:83900"/>
    </ligand>
</feature>
<dbReference type="Pfam" id="PF02875">
    <property type="entry name" value="Mur_ligase_C"/>
    <property type="match status" value="1"/>
</dbReference>
<evidence type="ECO:0000259" key="10">
    <source>
        <dbReference type="Pfam" id="PF02875"/>
    </source>
</evidence>
<evidence type="ECO:0000256" key="2">
    <source>
        <dbReference type="ARBA" id="ARBA00022618"/>
    </source>
</evidence>
<keyword evidence="13" id="KW-1185">Reference proteome</keyword>
<dbReference type="SUPFAM" id="SSF53623">
    <property type="entry name" value="MurD-like peptide ligases, catalytic domain"/>
    <property type="match status" value="1"/>
</dbReference>
<comment type="cofactor">
    <cofactor evidence="7">
        <name>Mg(2+)</name>
        <dbReference type="ChEBI" id="CHEBI:18420"/>
    </cofactor>
</comment>
<dbReference type="EMBL" id="CP002042">
    <property type="protein sequence ID" value="ADH64312.1"/>
    <property type="molecule type" value="Genomic_DNA"/>
</dbReference>
<proteinExistence type="inferred from homology"/>
<name>D7BAT8_ALLS1</name>
<evidence type="ECO:0000256" key="3">
    <source>
        <dbReference type="ARBA" id="ARBA00022960"/>
    </source>
</evidence>
<dbReference type="InterPro" id="IPR000713">
    <property type="entry name" value="Mur_ligase_N"/>
</dbReference>
<dbReference type="EC" id="6.3.2.-" evidence="7"/>
<dbReference type="HAMAP" id="MF_00208">
    <property type="entry name" value="MurE"/>
    <property type="match status" value="1"/>
</dbReference>
<dbReference type="RefSeq" id="WP_013158854.1">
    <property type="nucleotide sequence ID" value="NC_014212.1"/>
</dbReference>
<dbReference type="InterPro" id="IPR004101">
    <property type="entry name" value="Mur_ligase_C"/>
</dbReference>
<dbReference type="SUPFAM" id="SSF53244">
    <property type="entry name" value="MurD-like peptide ligases, peptide-binding domain"/>
    <property type="match status" value="1"/>
</dbReference>
<keyword evidence="2 7" id="KW-0132">Cell division</keyword>
<dbReference type="GO" id="GO:0071555">
    <property type="term" value="P:cell wall organization"/>
    <property type="evidence" value="ECO:0007669"/>
    <property type="project" value="UniProtKB-KW"/>
</dbReference>
<dbReference type="NCBIfam" id="TIGR01085">
    <property type="entry name" value="murE"/>
    <property type="match status" value="1"/>
</dbReference>
<keyword evidence="5 7" id="KW-0131">Cell cycle</keyword>
<comment type="function">
    <text evidence="7">Catalyzes the addition of an amino acid to the nucleotide precursor UDP-N-acetylmuramoyl-L-alanyl-D-glutamate (UMAG) in the biosynthesis of bacterial cell-wall peptidoglycan.</text>
</comment>
<feature type="binding site" evidence="7">
    <location>
        <position position="24"/>
    </location>
    <ligand>
        <name>UDP-N-acetyl-alpha-D-muramoyl-L-alanyl-D-glutamate</name>
        <dbReference type="ChEBI" id="CHEBI:83900"/>
    </ligand>
</feature>
<evidence type="ECO:0000313" key="12">
    <source>
        <dbReference type="EMBL" id="ADH64312.1"/>
    </source>
</evidence>
<dbReference type="InterPro" id="IPR036615">
    <property type="entry name" value="Mur_ligase_C_dom_sf"/>
</dbReference>
<keyword evidence="7" id="KW-0436">Ligase</keyword>
<dbReference type="PANTHER" id="PTHR23135">
    <property type="entry name" value="MUR LIGASE FAMILY MEMBER"/>
    <property type="match status" value="1"/>
</dbReference>
<comment type="similarity">
    <text evidence="1 7">Belongs to the MurCDEF family. MurE subfamily.</text>
</comment>
<dbReference type="KEGG" id="msv:Mesil_2459"/>
<evidence type="ECO:0000256" key="1">
    <source>
        <dbReference type="ARBA" id="ARBA00005898"/>
    </source>
</evidence>
<feature type="binding site" evidence="7">
    <location>
        <begin position="108"/>
        <end position="114"/>
    </location>
    <ligand>
        <name>ATP</name>
        <dbReference type="ChEBI" id="CHEBI:30616"/>
    </ligand>
</feature>
<dbReference type="AlphaFoldDB" id="D7BAT8"/>
<keyword evidence="7" id="KW-0460">Magnesium</keyword>
<evidence type="ECO:0000256" key="4">
    <source>
        <dbReference type="ARBA" id="ARBA00022984"/>
    </source>
</evidence>
<feature type="domain" description="Mur ligase C-terminal" evidence="10">
    <location>
        <begin position="322"/>
        <end position="448"/>
    </location>
</feature>
<dbReference type="eggNOG" id="COG0769">
    <property type="taxonomic scope" value="Bacteria"/>
</dbReference>
<dbReference type="InterPro" id="IPR013221">
    <property type="entry name" value="Mur_ligase_cen"/>
</dbReference>
<sequence length="474" mass="51377">MLRLDQLFGPSYPTTPVTGITHDSRLVQPGFIFVAIEGLPLANRPPLNGHDFIPEAIARGAVGIVGTQDLELPVPYLKVADPRSALADLAAAFWGHPAKMLQLVGITGTKGKTTVTVLAHHLLQFAAPPAGRISTVGVRVGEEEYFLSGHFTTPEAPQVQEMLARFVKAGCKQAVLEVSSHALALERVRGLEYEVGVWTNLSEDHLDFHGSMENYFAAKQTLLRRSRFGVLNREDPYYPQLPGLTHWSYGMGGDWQAENLLETAGGLHFRVRSPLGAFKVSLPMIGKFNALNALAAMAAAARLGVKIPELQAGLEFFPGVPGRMQIVQATPFRVIVDFAHTESSVRAALETLRPTTRGRLVIVVGAAGERGAERRTGIGRAAGELADLAVFTEEDHRSENLEAILQTMAESAKAVGGQYALIPDRREAIRWAIAHAQPGDTLLLAGKGHERTLERGSEVLPWNEVEEARKALGL</sequence>
<dbReference type="GO" id="GO:0008360">
    <property type="term" value="P:regulation of cell shape"/>
    <property type="evidence" value="ECO:0007669"/>
    <property type="project" value="UniProtKB-KW"/>
</dbReference>
<dbReference type="GO" id="GO:0009252">
    <property type="term" value="P:peptidoglycan biosynthetic process"/>
    <property type="evidence" value="ECO:0007669"/>
    <property type="project" value="UniProtKB-UniRule"/>
</dbReference>
<comment type="PTM">
    <text evidence="7">Carboxylation is probably crucial for Mg(2+) binding and, consequently, for the gamma-phosphate positioning of ATP.</text>
</comment>
<dbReference type="PANTHER" id="PTHR23135:SF4">
    <property type="entry name" value="UDP-N-ACETYLMURAMOYL-L-ALANYL-D-GLUTAMATE--2,6-DIAMINOPIMELATE LIGASE MURE HOMOLOG, CHLOROPLASTIC"/>
    <property type="match status" value="1"/>
</dbReference>
<keyword evidence="7" id="KW-0963">Cytoplasm</keyword>
<reference evidence="12 13" key="1">
    <citation type="journal article" date="2010" name="Stand. Genomic Sci.">
        <title>Complete genome sequence of Meiothermus silvanus type strain (VI-R2).</title>
        <authorList>
            <person name="Sikorski J."/>
            <person name="Tindall B.J."/>
            <person name="Lowry S."/>
            <person name="Lucas S."/>
            <person name="Nolan M."/>
            <person name="Copeland A."/>
            <person name="Glavina Del Rio T."/>
            <person name="Tice H."/>
            <person name="Cheng J.F."/>
            <person name="Han C."/>
            <person name="Pitluck S."/>
            <person name="Liolios K."/>
            <person name="Ivanova N."/>
            <person name="Mavromatis K."/>
            <person name="Mikhailova N."/>
            <person name="Pati A."/>
            <person name="Goodwin L."/>
            <person name="Chen A."/>
            <person name="Palaniappan K."/>
            <person name="Land M."/>
            <person name="Hauser L."/>
            <person name="Chang Y.J."/>
            <person name="Jeffries C.D."/>
            <person name="Rohde M."/>
            <person name="Goker M."/>
            <person name="Woyke T."/>
            <person name="Bristow J."/>
            <person name="Eisen J.A."/>
            <person name="Markowitz V."/>
            <person name="Hugenholtz P."/>
            <person name="Kyrpides N.C."/>
            <person name="Klenk H.P."/>
            <person name="Lapidus A."/>
        </authorList>
    </citation>
    <scope>NUCLEOTIDE SEQUENCE [LARGE SCALE GENOMIC DNA]</scope>
    <source>
        <strain evidence="13">ATCC 700542 / DSM 9946 / VI-R2</strain>
    </source>
</reference>
<feature type="domain" description="Mur ligase N-terminal catalytic" evidence="9">
    <location>
        <begin position="17"/>
        <end position="93"/>
    </location>
</feature>
<feature type="binding site" evidence="7">
    <location>
        <position position="187"/>
    </location>
    <ligand>
        <name>UDP-N-acetyl-alpha-D-muramoyl-L-alanyl-D-glutamate</name>
        <dbReference type="ChEBI" id="CHEBI:83900"/>
    </ligand>
</feature>
<dbReference type="Proteomes" id="UP000001916">
    <property type="component" value="Chromosome"/>
</dbReference>
<organism evidence="12 13">
    <name type="scientific">Allomeiothermus silvanus (strain ATCC 700542 / DSM 9946 / NBRC 106475 / NCIMB 13440 / VI-R2)</name>
    <name type="common">Thermus silvanus</name>
    <dbReference type="NCBI Taxonomy" id="526227"/>
    <lineage>
        <taxon>Bacteria</taxon>
        <taxon>Thermotogati</taxon>
        <taxon>Deinococcota</taxon>
        <taxon>Deinococci</taxon>
        <taxon>Thermales</taxon>
        <taxon>Thermaceae</taxon>
        <taxon>Allomeiothermus</taxon>
    </lineage>
</organism>
<comment type="caution">
    <text evidence="7">Lacks conserved residue(s) required for the propagation of feature annotation.</text>
</comment>
<evidence type="ECO:0000256" key="6">
    <source>
        <dbReference type="ARBA" id="ARBA00023316"/>
    </source>
</evidence>
<keyword evidence="7" id="KW-0547">Nucleotide-binding</keyword>
<keyword evidence="3 7" id="KW-0133">Cell shape</keyword>
<dbReference type="GO" id="GO:0005737">
    <property type="term" value="C:cytoplasm"/>
    <property type="evidence" value="ECO:0007669"/>
    <property type="project" value="UniProtKB-SubCell"/>
</dbReference>
<dbReference type="Pfam" id="PF08245">
    <property type="entry name" value="Mur_ligase_M"/>
    <property type="match status" value="1"/>
</dbReference>
<keyword evidence="4 7" id="KW-0573">Peptidoglycan synthesis</keyword>
<feature type="binding site" evidence="7">
    <location>
        <position position="179"/>
    </location>
    <ligand>
        <name>UDP-N-acetyl-alpha-D-muramoyl-L-alanyl-D-glutamate</name>
        <dbReference type="ChEBI" id="CHEBI:83900"/>
    </ligand>
</feature>
<dbReference type="GO" id="GO:0051301">
    <property type="term" value="P:cell division"/>
    <property type="evidence" value="ECO:0007669"/>
    <property type="project" value="UniProtKB-KW"/>
</dbReference>
<dbReference type="GO" id="GO:0005524">
    <property type="term" value="F:ATP binding"/>
    <property type="evidence" value="ECO:0007669"/>
    <property type="project" value="UniProtKB-UniRule"/>
</dbReference>
<dbReference type="Pfam" id="PF01225">
    <property type="entry name" value="Mur_ligase"/>
    <property type="match status" value="1"/>
</dbReference>
<dbReference type="Gene3D" id="3.90.190.20">
    <property type="entry name" value="Mur ligase, C-terminal domain"/>
    <property type="match status" value="1"/>
</dbReference>
<keyword evidence="7" id="KW-0067">ATP-binding</keyword>
<evidence type="ECO:0000256" key="7">
    <source>
        <dbReference type="HAMAP-Rule" id="MF_00208"/>
    </source>
</evidence>
<feature type="modified residue" description="N6-carboxylysine" evidence="7">
    <location>
        <position position="219"/>
    </location>
</feature>
<dbReference type="InterPro" id="IPR035911">
    <property type="entry name" value="MurE/MurF_N"/>
</dbReference>
<dbReference type="STRING" id="526227.Mesil_2459"/>
<dbReference type="HOGENOM" id="CLU_022291_4_1_0"/>